<proteinExistence type="predicted"/>
<organism evidence="1 2">
    <name type="scientific">Panagrolaimus sp. PS1159</name>
    <dbReference type="NCBI Taxonomy" id="55785"/>
    <lineage>
        <taxon>Eukaryota</taxon>
        <taxon>Metazoa</taxon>
        <taxon>Ecdysozoa</taxon>
        <taxon>Nematoda</taxon>
        <taxon>Chromadorea</taxon>
        <taxon>Rhabditida</taxon>
        <taxon>Tylenchina</taxon>
        <taxon>Panagrolaimomorpha</taxon>
        <taxon>Panagrolaimoidea</taxon>
        <taxon>Panagrolaimidae</taxon>
        <taxon>Panagrolaimus</taxon>
    </lineage>
</organism>
<evidence type="ECO:0000313" key="2">
    <source>
        <dbReference type="WBParaSite" id="PS1159_v2.g5609.t1"/>
    </source>
</evidence>
<dbReference type="Proteomes" id="UP000887580">
    <property type="component" value="Unplaced"/>
</dbReference>
<protein>
    <submittedName>
        <fullName evidence="2">Uncharacterized protein</fullName>
    </submittedName>
</protein>
<accession>A0AC35GID7</accession>
<name>A0AC35GID7_9BILA</name>
<dbReference type="WBParaSite" id="PS1159_v2.g5609.t1">
    <property type="protein sequence ID" value="PS1159_v2.g5609.t1"/>
    <property type="gene ID" value="PS1159_v2.g5609"/>
</dbReference>
<evidence type="ECO:0000313" key="1">
    <source>
        <dbReference type="Proteomes" id="UP000887580"/>
    </source>
</evidence>
<reference evidence="2" key="1">
    <citation type="submission" date="2022-11" db="UniProtKB">
        <authorList>
            <consortium name="WormBaseParasite"/>
        </authorList>
    </citation>
    <scope>IDENTIFICATION</scope>
</reference>
<sequence length="180" mass="20336">MWCQITYLDCFKQRRNVTYTDFEEVFGYVSDITYAILATVFGSLAALSMLSRDSARKNHPEKVLLVQSILSSVFLLGSTLTSWLGSVNGILMTETAMNDENLRALYLQTFFNVTSQSLYGIHHYLGLVLLLIMSKGFRNSYLQFYGLKRVTERVTKRVKADSVSGITVISSSSLKKPNLF</sequence>